<organism evidence="1">
    <name type="scientific">Rhizophora mucronata</name>
    <name type="common">Asiatic mangrove</name>
    <dbReference type="NCBI Taxonomy" id="61149"/>
    <lineage>
        <taxon>Eukaryota</taxon>
        <taxon>Viridiplantae</taxon>
        <taxon>Streptophyta</taxon>
        <taxon>Embryophyta</taxon>
        <taxon>Tracheophyta</taxon>
        <taxon>Spermatophyta</taxon>
        <taxon>Magnoliopsida</taxon>
        <taxon>eudicotyledons</taxon>
        <taxon>Gunneridae</taxon>
        <taxon>Pentapetalae</taxon>
        <taxon>rosids</taxon>
        <taxon>fabids</taxon>
        <taxon>Malpighiales</taxon>
        <taxon>Rhizophoraceae</taxon>
        <taxon>Rhizophora</taxon>
    </lineage>
</organism>
<name>A0A2P2R554_RHIMU</name>
<protein>
    <submittedName>
        <fullName evidence="1">Uncharacterized protein</fullName>
    </submittedName>
</protein>
<proteinExistence type="predicted"/>
<reference evidence="1" key="1">
    <citation type="submission" date="2018-02" db="EMBL/GenBank/DDBJ databases">
        <title>Rhizophora mucronata_Transcriptome.</title>
        <authorList>
            <person name="Meera S.P."/>
            <person name="Sreeshan A."/>
            <person name="Augustine A."/>
        </authorList>
    </citation>
    <scope>NUCLEOTIDE SEQUENCE</scope>
    <source>
        <tissue evidence="1">Leaf</tissue>
    </source>
</reference>
<evidence type="ECO:0000313" key="1">
    <source>
        <dbReference type="EMBL" id="MBX74366.1"/>
    </source>
</evidence>
<dbReference type="AlphaFoldDB" id="A0A2P2R554"/>
<accession>A0A2P2R554</accession>
<dbReference type="EMBL" id="GGEC01093882">
    <property type="protein sequence ID" value="MBX74366.1"/>
    <property type="molecule type" value="Transcribed_RNA"/>
</dbReference>
<sequence>MFLGSHVGYQVQICSSGVAAIQGLKLDAPWQGKPIAPT</sequence>